<dbReference type="PANTHER" id="PTHR48207:SF4">
    <property type="entry name" value="BLL6097 PROTEIN"/>
    <property type="match status" value="1"/>
</dbReference>
<dbReference type="GO" id="GO:0008410">
    <property type="term" value="F:CoA-transferase activity"/>
    <property type="evidence" value="ECO:0007669"/>
    <property type="project" value="TreeGrafter"/>
</dbReference>
<evidence type="ECO:0000256" key="1">
    <source>
        <dbReference type="ARBA" id="ARBA00022679"/>
    </source>
</evidence>
<dbReference type="EMBL" id="BMIF01000012">
    <property type="protein sequence ID" value="GGA76832.1"/>
    <property type="molecule type" value="Genomic_DNA"/>
</dbReference>
<evidence type="ECO:0000313" key="3">
    <source>
        <dbReference type="EMBL" id="GGA76832.1"/>
    </source>
</evidence>
<dbReference type="InterPro" id="IPR050483">
    <property type="entry name" value="CoA-transferase_III_domain"/>
</dbReference>
<reference evidence="3" key="2">
    <citation type="submission" date="2020-09" db="EMBL/GenBank/DDBJ databases">
        <authorList>
            <person name="Sun Q."/>
            <person name="Zhou Y."/>
        </authorList>
    </citation>
    <scope>NUCLEOTIDE SEQUENCE</scope>
    <source>
        <strain evidence="3">CGMCC 1.15320</strain>
    </source>
</reference>
<dbReference type="Gene3D" id="3.30.1540.10">
    <property type="entry name" value="formyl-coa transferase, domain 3"/>
    <property type="match status" value="1"/>
</dbReference>
<keyword evidence="1 3" id="KW-0808">Transferase</keyword>
<organism evidence="3 4">
    <name type="scientific">Nitratireductor aestuarii</name>
    <dbReference type="NCBI Taxonomy" id="1735103"/>
    <lineage>
        <taxon>Bacteria</taxon>
        <taxon>Pseudomonadati</taxon>
        <taxon>Pseudomonadota</taxon>
        <taxon>Alphaproteobacteria</taxon>
        <taxon>Hyphomicrobiales</taxon>
        <taxon>Phyllobacteriaceae</taxon>
        <taxon>Nitratireductor</taxon>
    </lineage>
</organism>
<dbReference type="InterPro" id="IPR044855">
    <property type="entry name" value="CoA-Trfase_III_dom3_sf"/>
</dbReference>
<name>A0A916RYN3_9HYPH</name>
<reference evidence="3" key="1">
    <citation type="journal article" date="2014" name="Int. J. Syst. Evol. Microbiol.">
        <title>Complete genome sequence of Corynebacterium casei LMG S-19264T (=DSM 44701T), isolated from a smear-ripened cheese.</title>
        <authorList>
            <consortium name="US DOE Joint Genome Institute (JGI-PGF)"/>
            <person name="Walter F."/>
            <person name="Albersmeier A."/>
            <person name="Kalinowski J."/>
            <person name="Ruckert C."/>
        </authorList>
    </citation>
    <scope>NUCLEOTIDE SEQUENCE</scope>
    <source>
        <strain evidence="3">CGMCC 1.15320</strain>
    </source>
</reference>
<dbReference type="InterPro" id="IPR003673">
    <property type="entry name" value="CoA-Trfase_fam_III"/>
</dbReference>
<dbReference type="Pfam" id="PF02515">
    <property type="entry name" value="CoA_transf_3"/>
    <property type="match status" value="1"/>
</dbReference>
<feature type="region of interest" description="Disordered" evidence="2">
    <location>
        <begin position="46"/>
        <end position="65"/>
    </location>
</feature>
<dbReference type="AlphaFoldDB" id="A0A916RYN3"/>
<evidence type="ECO:0000256" key="2">
    <source>
        <dbReference type="SAM" id="MobiDB-lite"/>
    </source>
</evidence>
<dbReference type="RefSeq" id="WP_188722260.1">
    <property type="nucleotide sequence ID" value="NZ_BMIF01000012.1"/>
</dbReference>
<keyword evidence="4" id="KW-1185">Reference proteome</keyword>
<proteinExistence type="predicted"/>
<dbReference type="Gene3D" id="3.40.50.10540">
    <property type="entry name" value="Crotonobetainyl-coa:carnitine coa-transferase, domain 1"/>
    <property type="match status" value="1"/>
</dbReference>
<gene>
    <name evidence="3" type="ORF">GCM10011385_33640</name>
</gene>
<sequence length="392" mass="42805">MAEEGKRGGPLSGVRVVDLTTVVMGPSSTQILGDLGADIIKVEQPEGDSTRGIGPARNHGMGPLFLQNNRNKRSVMLNLKTEEGMEALHELLRTADVFVTNIRPQAIERLGLDYAGVSAVNPGIIYAAAVAYGRGGPEAGRPVYDDIMQASAGISDLFAKVDGKPRQAPVNICDRITGLYLTISITSALFHRALTGEGQEIEVPMLETMAQFVLGDHMAGSVFVPPLGPLGYMRLLSRHRGPYPTKDGHICIVVYTDAQWRAFTDLIGDPGLIDRDERFANQTVRTANAELCGEYIARYTPSRTTEEWLAFCRSIDIPAASVTKLEDLFEHPHLKAVNMFDTMEHPTEGTIRTVRFPVNFSRTPAAITRPAPRLGEHTDEVLSELRARSAAE</sequence>
<evidence type="ECO:0000313" key="4">
    <source>
        <dbReference type="Proteomes" id="UP000636264"/>
    </source>
</evidence>
<comment type="caution">
    <text evidence="3">The sequence shown here is derived from an EMBL/GenBank/DDBJ whole genome shotgun (WGS) entry which is preliminary data.</text>
</comment>
<accession>A0A916RYN3</accession>
<protein>
    <submittedName>
        <fullName evidence="3">CoA transferase</fullName>
    </submittedName>
</protein>
<dbReference type="InterPro" id="IPR023606">
    <property type="entry name" value="CoA-Trfase_III_dom_1_sf"/>
</dbReference>
<dbReference type="Proteomes" id="UP000636264">
    <property type="component" value="Unassembled WGS sequence"/>
</dbReference>
<dbReference type="PANTHER" id="PTHR48207">
    <property type="entry name" value="SUCCINATE--HYDROXYMETHYLGLUTARATE COA-TRANSFERASE"/>
    <property type="match status" value="1"/>
</dbReference>
<dbReference type="SUPFAM" id="SSF89796">
    <property type="entry name" value="CoA-transferase family III (CaiB/BaiF)"/>
    <property type="match status" value="1"/>
</dbReference>